<evidence type="ECO:0000313" key="2">
    <source>
        <dbReference type="EMBL" id="CAB3681982.1"/>
    </source>
</evidence>
<dbReference type="AlphaFoldDB" id="A0A2N7WVE9"/>
<sequence length="71" mass="7526">MMWFFAKSVEMKRTYDNAIVVIGVVAFVAVCATGIAALAGLLPESENVAAAVTATPLVDLQTELRQTISNP</sequence>
<reference evidence="3 4" key="1">
    <citation type="submission" date="2018-01" db="EMBL/GenBank/DDBJ databases">
        <title>Whole genome analyses suggest that Burkholderia sensu lato contains two further novel genera in the rhizoxinica-symbiotica group Mycetohabitans gen. nov., and Trinickia gen. nov.: implications for the evolution of diazotrophy and nodulation in the Burkholderiaceae.</title>
        <authorList>
            <person name="Estrada-de los Santos P."/>
            <person name="Palmer M."/>
            <person name="Chavez-Ramirez B."/>
            <person name="Beukes C."/>
            <person name="Steenkamp E.T."/>
            <person name="Hirsch A.M."/>
            <person name="Manyaka P."/>
            <person name="Maluk M."/>
            <person name="Lafos M."/>
            <person name="Crook M."/>
            <person name="Gross E."/>
            <person name="Simon M.F."/>
            <person name="Bueno dos Reis Junior F."/>
            <person name="Poole P.S."/>
            <person name="Venter S.N."/>
            <person name="James E.K."/>
        </authorList>
    </citation>
    <scope>NUCLEOTIDE SEQUENCE [LARGE SCALE GENOMIC DNA]</scope>
    <source>
        <strain evidence="3 4">WSM 3937</strain>
    </source>
</reference>
<dbReference type="EMBL" id="CADIJZ010000008">
    <property type="protein sequence ID" value="CAB3681982.1"/>
    <property type="molecule type" value="Genomic_DNA"/>
</dbReference>
<organism evidence="2 5">
    <name type="scientific">Paraburkholderia rhynchosiae</name>
    <dbReference type="NCBI Taxonomy" id="487049"/>
    <lineage>
        <taxon>Bacteria</taxon>
        <taxon>Pseudomonadati</taxon>
        <taxon>Pseudomonadota</taxon>
        <taxon>Betaproteobacteria</taxon>
        <taxon>Burkholderiales</taxon>
        <taxon>Burkholderiaceae</taxon>
        <taxon>Paraburkholderia</taxon>
    </lineage>
</organism>
<protein>
    <submittedName>
        <fullName evidence="2">Uncharacterized protein</fullName>
    </submittedName>
</protein>
<keyword evidence="4" id="KW-1185">Reference proteome</keyword>
<keyword evidence="1" id="KW-0472">Membrane</keyword>
<proteinExistence type="predicted"/>
<keyword evidence="1" id="KW-1133">Transmembrane helix</keyword>
<gene>
    <name evidence="3" type="ORF">C0Z16_02395</name>
    <name evidence="2" type="ORF">LMG27174_02715</name>
</gene>
<evidence type="ECO:0000313" key="4">
    <source>
        <dbReference type="Proteomes" id="UP000235659"/>
    </source>
</evidence>
<dbReference type="Proteomes" id="UP000235659">
    <property type="component" value="Unassembled WGS sequence"/>
</dbReference>
<evidence type="ECO:0000313" key="3">
    <source>
        <dbReference type="EMBL" id="PMS33456.1"/>
    </source>
</evidence>
<accession>A0A2N7WVE9</accession>
<reference evidence="2 5" key="2">
    <citation type="submission" date="2020-04" db="EMBL/GenBank/DDBJ databases">
        <authorList>
            <person name="De Canck E."/>
        </authorList>
    </citation>
    <scope>NUCLEOTIDE SEQUENCE [LARGE SCALE GENOMIC DNA]</scope>
    <source>
        <strain evidence="2 5">LMG 27174</strain>
    </source>
</reference>
<evidence type="ECO:0000313" key="5">
    <source>
        <dbReference type="Proteomes" id="UP000494205"/>
    </source>
</evidence>
<keyword evidence="1" id="KW-0812">Transmembrane</keyword>
<feature type="transmembrane region" description="Helical" evidence="1">
    <location>
        <begin position="20"/>
        <end position="42"/>
    </location>
</feature>
<dbReference type="Proteomes" id="UP000494205">
    <property type="component" value="Unassembled WGS sequence"/>
</dbReference>
<dbReference type="RefSeq" id="WP_102630648.1">
    <property type="nucleotide sequence ID" value="NZ_CADIJZ010000008.1"/>
</dbReference>
<dbReference type="OrthoDB" id="9111032at2"/>
<name>A0A2N7WVE9_9BURK</name>
<dbReference type="EMBL" id="PNXY01000002">
    <property type="protein sequence ID" value="PMS33456.1"/>
    <property type="molecule type" value="Genomic_DNA"/>
</dbReference>
<evidence type="ECO:0000256" key="1">
    <source>
        <dbReference type="SAM" id="Phobius"/>
    </source>
</evidence>